<feature type="domain" description="DUF569" evidence="2">
    <location>
        <begin position="317"/>
        <end position="387"/>
    </location>
</feature>
<name>B9FZ82_ORYSJ</name>
<keyword evidence="1" id="KW-1133">Transmembrane helix</keyword>
<sequence>MESSYHSIHARRPSMEVFQGVEFVALRVWCCNSYLHADENGRSVYHGNLRGGSGGGSLHNAVWAVEEVVAGVPPTRYVLLRGAYGRYLGSPDAPDREPQGCCSLEAAQRDRDVLDVGAIMWRAVGCSGPDLARGCVVLLHDKSGRYLRGNQTFLARRPGVSVHSDVDNETSLRWEVVRVTPSQVRPELPIATECNLTKNLVAACFPPLRRQIQFVTAGAGAAGNIDVFTGKSVQLLREKLAGILGYDEFTLCVRAGIHGRLTPLLIDLPRSRETLHIVLVRPNSEGPFCPFNNVDFVVFSTCNLTKNLVAACFPPLRRQIQFVTAGAGAAGNIDVFTGKSVQLLREKLAGILGYDEFTLCVRAGIHGRLTPLLIDLPRSRETLHIVLVRPNSEADDQLLFPNLNALLLLASVTSHISGSSSSDRGYAVSGSNGLRLPLITLRPNETAPQSSTPHNAYTLPLTDNGTAATAKADDEIWNKRQIGYVYILSTSLAVLFLARPFLPAGYDGWMLAAFASVWGLGNVCLPCGMFGERICKSLSRHVGHILYMTFSALVIYGIYLLAVHADPTHSASVPALALPSLGLTWEGVFGLIGVLVSFGHLFFWVKCCYTGVDRDREA</sequence>
<reference evidence="3" key="1">
    <citation type="journal article" date="2005" name="PLoS Biol.">
        <title>The genomes of Oryza sativa: a history of duplications.</title>
        <authorList>
            <person name="Yu J."/>
            <person name="Wang J."/>
            <person name="Lin W."/>
            <person name="Li S."/>
            <person name="Li H."/>
            <person name="Zhou J."/>
            <person name="Ni P."/>
            <person name="Dong W."/>
            <person name="Hu S."/>
            <person name="Zeng C."/>
            <person name="Zhang J."/>
            <person name="Zhang Y."/>
            <person name="Li R."/>
            <person name="Xu Z."/>
            <person name="Li S."/>
            <person name="Li X."/>
            <person name="Zheng H."/>
            <person name="Cong L."/>
            <person name="Lin L."/>
            <person name="Yin J."/>
            <person name="Geng J."/>
            <person name="Li G."/>
            <person name="Shi J."/>
            <person name="Liu J."/>
            <person name="Lv H."/>
            <person name="Li J."/>
            <person name="Wang J."/>
            <person name="Deng Y."/>
            <person name="Ran L."/>
            <person name="Shi X."/>
            <person name="Wang X."/>
            <person name="Wu Q."/>
            <person name="Li C."/>
            <person name="Ren X."/>
            <person name="Wang J."/>
            <person name="Wang X."/>
            <person name="Li D."/>
            <person name="Liu D."/>
            <person name="Zhang X."/>
            <person name="Ji Z."/>
            <person name="Zhao W."/>
            <person name="Sun Y."/>
            <person name="Zhang Z."/>
            <person name="Bao J."/>
            <person name="Han Y."/>
            <person name="Dong L."/>
            <person name="Ji J."/>
            <person name="Chen P."/>
            <person name="Wu S."/>
            <person name="Liu J."/>
            <person name="Xiao Y."/>
            <person name="Bu D."/>
            <person name="Tan J."/>
            <person name="Yang L."/>
            <person name="Ye C."/>
            <person name="Zhang J."/>
            <person name="Xu J."/>
            <person name="Zhou Y."/>
            <person name="Yu Y."/>
            <person name="Zhang B."/>
            <person name="Zhuang S."/>
            <person name="Wei H."/>
            <person name="Liu B."/>
            <person name="Lei M."/>
            <person name="Yu H."/>
            <person name="Li Y."/>
            <person name="Xu H."/>
            <person name="Wei S."/>
            <person name="He X."/>
            <person name="Fang L."/>
            <person name="Zhang Z."/>
            <person name="Zhang Y."/>
            <person name="Huang X."/>
            <person name="Su Z."/>
            <person name="Tong W."/>
            <person name="Li J."/>
            <person name="Tong Z."/>
            <person name="Li S."/>
            <person name="Ye J."/>
            <person name="Wang L."/>
            <person name="Fang L."/>
            <person name="Lei T."/>
            <person name="Chen C."/>
            <person name="Chen H."/>
            <person name="Xu Z."/>
            <person name="Li H."/>
            <person name="Huang H."/>
            <person name="Zhang F."/>
            <person name="Xu H."/>
            <person name="Li N."/>
            <person name="Zhao C."/>
            <person name="Li S."/>
            <person name="Dong L."/>
            <person name="Huang Y."/>
            <person name="Li L."/>
            <person name="Xi Y."/>
            <person name="Qi Q."/>
            <person name="Li W."/>
            <person name="Zhang B."/>
            <person name="Hu W."/>
            <person name="Zhang Y."/>
            <person name="Tian X."/>
            <person name="Jiao Y."/>
            <person name="Liang X."/>
            <person name="Jin J."/>
            <person name="Gao L."/>
            <person name="Zheng W."/>
            <person name="Hao B."/>
            <person name="Liu S."/>
            <person name="Wang W."/>
            <person name="Yuan L."/>
            <person name="Cao M."/>
            <person name="McDermott J."/>
            <person name="Samudrala R."/>
            <person name="Wang J."/>
            <person name="Wong G.K."/>
            <person name="Yang H."/>
        </authorList>
    </citation>
    <scope>NUCLEOTIDE SEQUENCE [LARGE SCALE GENOMIC DNA]</scope>
</reference>
<dbReference type="PANTHER" id="PTHR31205:SF39">
    <property type="entry name" value="OS08G0164400 PROTEIN"/>
    <property type="match status" value="1"/>
</dbReference>
<dbReference type="SUPFAM" id="SSF50405">
    <property type="entry name" value="Actin-crosslinking proteins"/>
    <property type="match status" value="1"/>
</dbReference>
<dbReference type="AlphaFoldDB" id="B9FZ82"/>
<keyword evidence="1" id="KW-0812">Transmembrane</keyword>
<feature type="transmembrane region" description="Helical" evidence="1">
    <location>
        <begin position="484"/>
        <end position="502"/>
    </location>
</feature>
<evidence type="ECO:0000259" key="2">
    <source>
        <dbReference type="Pfam" id="PF22932"/>
    </source>
</evidence>
<dbReference type="Pfam" id="PF22932">
    <property type="entry name" value="Ubiq_DUF_assoc"/>
    <property type="match status" value="2"/>
</dbReference>
<protein>
    <recommendedName>
        <fullName evidence="2">DUF569 domain-containing protein</fullName>
    </recommendedName>
</protein>
<dbReference type="EMBL" id="CM000145">
    <property type="protein sequence ID" value="EEE68099.1"/>
    <property type="molecule type" value="Genomic_DNA"/>
</dbReference>
<organism evidence="3">
    <name type="scientific">Oryza sativa subsp. japonica</name>
    <name type="common">Rice</name>
    <dbReference type="NCBI Taxonomy" id="39947"/>
    <lineage>
        <taxon>Eukaryota</taxon>
        <taxon>Viridiplantae</taxon>
        <taxon>Streptophyta</taxon>
        <taxon>Embryophyta</taxon>
        <taxon>Tracheophyta</taxon>
        <taxon>Spermatophyta</taxon>
        <taxon>Magnoliopsida</taxon>
        <taxon>Liliopsida</taxon>
        <taxon>Poales</taxon>
        <taxon>Poaceae</taxon>
        <taxon>BOP clade</taxon>
        <taxon>Oryzoideae</taxon>
        <taxon>Oryzeae</taxon>
        <taxon>Oryzinae</taxon>
        <taxon>Oryza</taxon>
        <taxon>Oryza sativa</taxon>
    </lineage>
</organism>
<evidence type="ECO:0000256" key="1">
    <source>
        <dbReference type="SAM" id="Phobius"/>
    </source>
</evidence>
<accession>B9FZ82</accession>
<feature type="transmembrane region" description="Helical" evidence="1">
    <location>
        <begin position="542"/>
        <end position="562"/>
    </location>
</feature>
<evidence type="ECO:0000313" key="3">
    <source>
        <dbReference type="EMBL" id="EEE68099.1"/>
    </source>
</evidence>
<reference evidence="3" key="2">
    <citation type="submission" date="2008-12" db="EMBL/GenBank/DDBJ databases">
        <title>Improved gene annotation of the rice (Oryza sativa) genomes.</title>
        <authorList>
            <person name="Wang J."/>
            <person name="Li R."/>
            <person name="Fan W."/>
            <person name="Huang Q."/>
            <person name="Zhang J."/>
            <person name="Zhou Y."/>
            <person name="Hu Y."/>
            <person name="Zi S."/>
            <person name="Li J."/>
            <person name="Ni P."/>
            <person name="Zheng H."/>
            <person name="Zhang Y."/>
            <person name="Zhao M."/>
            <person name="Hao Q."/>
            <person name="McDermott J."/>
            <person name="Samudrala R."/>
            <person name="Kristiansen K."/>
            <person name="Wong G.K.-S."/>
        </authorList>
    </citation>
    <scope>NUCLEOTIDE SEQUENCE</scope>
</reference>
<dbReference type="PANTHER" id="PTHR31205">
    <property type="entry name" value="ACTIN CROSS-LINKING PROTEIN (DUF569)"/>
    <property type="match status" value="1"/>
</dbReference>
<dbReference type="InterPro" id="IPR054726">
    <property type="entry name" value="Ubiq_DUF569-assoc"/>
</dbReference>
<keyword evidence="1" id="KW-0472">Membrane</keyword>
<proteinExistence type="predicted"/>
<dbReference type="InterPro" id="IPR008999">
    <property type="entry name" value="Actin-crosslinking"/>
</dbReference>
<feature type="transmembrane region" description="Helical" evidence="1">
    <location>
        <begin position="582"/>
        <end position="605"/>
    </location>
</feature>
<gene>
    <name evidence="3" type="ORF">OsJ_26159</name>
</gene>
<feature type="domain" description="DUF569" evidence="2">
    <location>
        <begin position="209"/>
        <end position="279"/>
    </location>
</feature>
<feature type="transmembrane region" description="Helical" evidence="1">
    <location>
        <begin position="508"/>
        <end position="530"/>
    </location>
</feature>
<dbReference type="Proteomes" id="UP000007752">
    <property type="component" value="Chromosome 8"/>
</dbReference>